<dbReference type="GO" id="GO:0048038">
    <property type="term" value="F:quinone binding"/>
    <property type="evidence" value="ECO:0007669"/>
    <property type="project" value="InterPro"/>
</dbReference>
<dbReference type="InterPro" id="IPR000269">
    <property type="entry name" value="Cu_amine_oxidase"/>
</dbReference>
<evidence type="ECO:0000313" key="11">
    <source>
        <dbReference type="EMBL" id="KAK3102363.1"/>
    </source>
</evidence>
<dbReference type="GO" id="GO:0005886">
    <property type="term" value="C:plasma membrane"/>
    <property type="evidence" value="ECO:0007669"/>
    <property type="project" value="TreeGrafter"/>
</dbReference>
<dbReference type="GO" id="GO:0009308">
    <property type="term" value="P:amine metabolic process"/>
    <property type="evidence" value="ECO:0007669"/>
    <property type="project" value="UniProtKB-UniRule"/>
</dbReference>
<keyword evidence="4 8" id="KW-0560">Oxidoreductase</keyword>
<dbReference type="SUPFAM" id="SSF49998">
    <property type="entry name" value="Amine oxidase catalytic domain"/>
    <property type="match status" value="1"/>
</dbReference>
<dbReference type="Gene3D" id="2.70.98.20">
    <property type="entry name" value="Copper amine oxidase, catalytic domain"/>
    <property type="match status" value="1"/>
</dbReference>
<comment type="PTM">
    <text evidence="7 8">Topaquinone (TPQ) is generated by copper-dependent autoxidation of a specific tyrosyl residue.</text>
</comment>
<feature type="active site" description="Schiff-base intermediate with substrate; via topaquinone" evidence="6">
    <location>
        <position position="437"/>
    </location>
</feature>
<keyword evidence="12" id="KW-1185">Reference proteome</keyword>
<proteinExistence type="inferred from homology"/>
<evidence type="ECO:0000256" key="1">
    <source>
        <dbReference type="ARBA" id="ARBA00007983"/>
    </source>
</evidence>
<accession>A0AA89C791</accession>
<dbReference type="EMBL" id="VSWD01000005">
    <property type="protein sequence ID" value="KAK3102363.1"/>
    <property type="molecule type" value="Genomic_DNA"/>
</dbReference>
<dbReference type="InterPro" id="IPR015800">
    <property type="entry name" value="Cu_amine_oxidase_N2"/>
</dbReference>
<evidence type="ECO:0000259" key="10">
    <source>
        <dbReference type="Pfam" id="PF02727"/>
    </source>
</evidence>
<dbReference type="EC" id="1.4.3.-" evidence="8"/>
<dbReference type="GO" id="GO:0008131">
    <property type="term" value="F:primary methylamine oxidase activity"/>
    <property type="evidence" value="ECO:0007669"/>
    <property type="project" value="InterPro"/>
</dbReference>
<evidence type="ECO:0000256" key="7">
    <source>
        <dbReference type="PIRSR" id="PIRSR600269-51"/>
    </source>
</evidence>
<comment type="similarity">
    <text evidence="1 8">Belongs to the copper/topaquinone oxidase family.</text>
</comment>
<dbReference type="SUPFAM" id="SSF54416">
    <property type="entry name" value="Amine oxidase N-terminal region"/>
    <property type="match status" value="2"/>
</dbReference>
<reference evidence="11" key="1">
    <citation type="submission" date="2019-08" db="EMBL/GenBank/DDBJ databases">
        <title>The improved chromosome-level genome for the pearl oyster Pinctada fucata martensii using PacBio sequencing and Hi-C.</title>
        <authorList>
            <person name="Zheng Z."/>
        </authorList>
    </citation>
    <scope>NUCLEOTIDE SEQUENCE</scope>
    <source>
        <strain evidence="11">ZZ-2019</strain>
        <tissue evidence="11">Adductor muscle</tissue>
    </source>
</reference>
<sequence>METAKPLLTEDPKTPSIFHDLTKKEIRSIQRYLYQKSGLDIAAPSANRTDASFIYTMELYLPDKSLVVDYLDNNGTMPVREAIVIILRGKLTRPGILEIIVSPLPKPTSHRAVPGRPPSIPYIYRSVTSQDYTAASEYISHRIDNELGDLLQDAFGTKLRNCENKCLAFRYISQFSPVSSGTFERKIWYWMSYFAEFFFLHPVNFAVLLKTSLNRFEIDLIWFNGKSYNSTSDLAKDFRNGKLRYNKRTFPKEDRNLYSTLNQRGNAPRFSEKRDPIQIYPDGARYEVKQRHVNYMDWSFDFRLSTTRGPQIYDVRFRNERIIYEAGLQEISVYYSGHSPQQKFSDFLDSTELMGPGAVGLIPGIDCPEHASFVGAYHVREYSGVPEESPTAFCVFEWNTGDPLRRHYSKSTFEGAFYEGMPSSVLILRTAIKIANYDYLIDFIFYQNGVFELKATSTGFILANSYTPEEEPFGFRVQDHVFGNYHLHLFNFKIDLDVKGHKNRYETLDLSTATEPNPFSAQTGATDTQGKINRNLKKSELEAAFKYNFDEPKYHIFYNKDHLNKFGNPRAYRLYGNGFVKQILPEGVNMEPSVSWSRHQMAVSRLKETERFSSSLYSMFDTVNPIVNFTTFIADDESIIDEDLVVWVTLGMHHIPHTEDLPQVTTPGLGKSVFLTPFNYFQEDPAMTSTNALRIEPKKLNDPDSGIIIERYGKSPNMTVCRIERTNFFQSIMENPNMMFTD</sequence>
<evidence type="ECO:0000256" key="2">
    <source>
        <dbReference type="ARBA" id="ARBA00022723"/>
    </source>
</evidence>
<dbReference type="PROSITE" id="PS01165">
    <property type="entry name" value="COPPER_AMINE_OXID_2"/>
    <property type="match status" value="1"/>
</dbReference>
<dbReference type="Pfam" id="PF02727">
    <property type="entry name" value="Cu_amine_oxidN2"/>
    <property type="match status" value="1"/>
</dbReference>
<keyword evidence="5 8" id="KW-0186">Copper</keyword>
<dbReference type="Gene3D" id="3.10.450.40">
    <property type="match status" value="2"/>
</dbReference>
<evidence type="ECO:0000256" key="8">
    <source>
        <dbReference type="RuleBase" id="RU000672"/>
    </source>
</evidence>
<keyword evidence="3 6" id="KW-0801">TPQ</keyword>
<dbReference type="GO" id="GO:0005507">
    <property type="term" value="F:copper ion binding"/>
    <property type="evidence" value="ECO:0007669"/>
    <property type="project" value="InterPro"/>
</dbReference>
<evidence type="ECO:0000259" key="9">
    <source>
        <dbReference type="Pfam" id="PF01179"/>
    </source>
</evidence>
<evidence type="ECO:0000256" key="4">
    <source>
        <dbReference type="ARBA" id="ARBA00023002"/>
    </source>
</evidence>
<feature type="domain" description="Copper amine oxidase N2-terminal" evidence="10">
    <location>
        <begin position="25"/>
        <end position="109"/>
    </location>
</feature>
<dbReference type="PRINTS" id="PR00766">
    <property type="entry name" value="CUDAOXIDASE"/>
</dbReference>
<dbReference type="InterPro" id="IPR036460">
    <property type="entry name" value="Cu_amine_oxidase_C_sf"/>
</dbReference>
<dbReference type="Proteomes" id="UP001186944">
    <property type="component" value="Unassembled WGS sequence"/>
</dbReference>
<dbReference type="PANTHER" id="PTHR10638:SF20">
    <property type="entry name" value="AMINE OXIDASE"/>
    <property type="match status" value="1"/>
</dbReference>
<evidence type="ECO:0000256" key="5">
    <source>
        <dbReference type="ARBA" id="ARBA00023008"/>
    </source>
</evidence>
<protein>
    <recommendedName>
        <fullName evidence="8">Amine oxidase</fullName>
        <ecNumber evidence="8">1.4.3.-</ecNumber>
    </recommendedName>
</protein>
<dbReference type="InterPro" id="IPR049947">
    <property type="entry name" value="Cu_Am_Ox_Cu-bd"/>
</dbReference>
<dbReference type="PANTHER" id="PTHR10638">
    <property type="entry name" value="COPPER AMINE OXIDASE"/>
    <property type="match status" value="1"/>
</dbReference>
<keyword evidence="2 8" id="KW-0479">Metal-binding</keyword>
<organism evidence="11 12">
    <name type="scientific">Pinctada imbricata</name>
    <name type="common">Atlantic pearl-oyster</name>
    <name type="synonym">Pinctada martensii</name>
    <dbReference type="NCBI Taxonomy" id="66713"/>
    <lineage>
        <taxon>Eukaryota</taxon>
        <taxon>Metazoa</taxon>
        <taxon>Spiralia</taxon>
        <taxon>Lophotrochozoa</taxon>
        <taxon>Mollusca</taxon>
        <taxon>Bivalvia</taxon>
        <taxon>Autobranchia</taxon>
        <taxon>Pteriomorphia</taxon>
        <taxon>Pterioida</taxon>
        <taxon>Pterioidea</taxon>
        <taxon>Pteriidae</taxon>
        <taxon>Pinctada</taxon>
    </lineage>
</organism>
<dbReference type="InterPro" id="IPR016182">
    <property type="entry name" value="Cu_amine_oxidase_N-reg"/>
</dbReference>
<feature type="domain" description="Copper amine oxidase catalytic" evidence="9">
    <location>
        <begin position="278"/>
        <end position="687"/>
    </location>
</feature>
<comment type="cofactor">
    <cofactor evidence="8">
        <name>Cu cation</name>
        <dbReference type="ChEBI" id="CHEBI:23378"/>
    </cofactor>
    <text evidence="8">Contains 1 topaquinone per subunit.</text>
</comment>
<evidence type="ECO:0000256" key="6">
    <source>
        <dbReference type="PIRSR" id="PIRSR600269-50"/>
    </source>
</evidence>
<feature type="active site" description="Proton acceptor" evidence="6">
    <location>
        <position position="349"/>
    </location>
</feature>
<dbReference type="Pfam" id="PF01179">
    <property type="entry name" value="Cu_amine_oxid"/>
    <property type="match status" value="1"/>
</dbReference>
<dbReference type="InterPro" id="IPR015798">
    <property type="entry name" value="Cu_amine_oxidase_C"/>
</dbReference>
<name>A0AA89C791_PINIB</name>
<evidence type="ECO:0000256" key="3">
    <source>
        <dbReference type="ARBA" id="ARBA00022772"/>
    </source>
</evidence>
<gene>
    <name evidence="11" type="ORF">FSP39_010829</name>
</gene>
<evidence type="ECO:0000313" key="12">
    <source>
        <dbReference type="Proteomes" id="UP001186944"/>
    </source>
</evidence>
<dbReference type="AlphaFoldDB" id="A0AA89C791"/>
<feature type="modified residue" description="2',4',5'-topaquinone" evidence="7">
    <location>
        <position position="437"/>
    </location>
</feature>
<comment type="caution">
    <text evidence="11">The sequence shown here is derived from an EMBL/GenBank/DDBJ whole genome shotgun (WGS) entry which is preliminary data.</text>
</comment>